<proteinExistence type="predicted"/>
<feature type="compositionally biased region" description="Basic and acidic residues" evidence="1">
    <location>
        <begin position="134"/>
        <end position="149"/>
    </location>
</feature>
<gene>
    <name evidence="4" type="ORF">B0H66DRAFT_564612</name>
</gene>
<keyword evidence="5" id="KW-1185">Reference proteome</keyword>
<feature type="region of interest" description="Disordered" evidence="1">
    <location>
        <begin position="193"/>
        <end position="235"/>
    </location>
</feature>
<protein>
    <submittedName>
        <fullName evidence="4">Uncharacterized protein</fullName>
    </submittedName>
</protein>
<dbReference type="Pfam" id="PF17733">
    <property type="entry name" value="KPWE_dom"/>
    <property type="match status" value="1"/>
</dbReference>
<evidence type="ECO:0000259" key="2">
    <source>
        <dbReference type="Pfam" id="PF17733"/>
    </source>
</evidence>
<dbReference type="PANTHER" id="PTHR36855:SF1">
    <property type="entry name" value="PEROXISOME MEMBRANE ANCHOR PROTEIN PEX14P N-TERMINAL DOMAIN-CONTAINING PROTEIN"/>
    <property type="match status" value="1"/>
</dbReference>
<dbReference type="InterPro" id="IPR058841">
    <property type="entry name" value="HTH_76"/>
</dbReference>
<dbReference type="EMBL" id="JAUEDM010000006">
    <property type="protein sequence ID" value="KAK3315137.1"/>
    <property type="molecule type" value="Genomic_DNA"/>
</dbReference>
<dbReference type="AlphaFoldDB" id="A0AAE0M107"/>
<organism evidence="4 5">
    <name type="scientific">Apodospora peruviana</name>
    <dbReference type="NCBI Taxonomy" id="516989"/>
    <lineage>
        <taxon>Eukaryota</taxon>
        <taxon>Fungi</taxon>
        <taxon>Dikarya</taxon>
        <taxon>Ascomycota</taxon>
        <taxon>Pezizomycotina</taxon>
        <taxon>Sordariomycetes</taxon>
        <taxon>Sordariomycetidae</taxon>
        <taxon>Sordariales</taxon>
        <taxon>Lasiosphaeriaceae</taxon>
        <taxon>Apodospora</taxon>
    </lineage>
</organism>
<dbReference type="PANTHER" id="PTHR36855">
    <property type="entry name" value="CHROMOSOME 10, WHOLE GENOME SHOTGUN SEQUENCE"/>
    <property type="match status" value="1"/>
</dbReference>
<evidence type="ECO:0000313" key="4">
    <source>
        <dbReference type="EMBL" id="KAK3315137.1"/>
    </source>
</evidence>
<comment type="caution">
    <text evidence="4">The sequence shown here is derived from an EMBL/GenBank/DDBJ whole genome shotgun (WGS) entry which is preliminary data.</text>
</comment>
<evidence type="ECO:0000256" key="1">
    <source>
        <dbReference type="SAM" id="MobiDB-lite"/>
    </source>
</evidence>
<dbReference type="Pfam" id="PF25871">
    <property type="entry name" value="HTH_76"/>
    <property type="match status" value="1"/>
</dbReference>
<dbReference type="Proteomes" id="UP001283341">
    <property type="component" value="Unassembled WGS sequence"/>
</dbReference>
<accession>A0AAE0M107</accession>
<name>A0AAE0M107_9PEZI</name>
<feature type="region of interest" description="Disordered" evidence="1">
    <location>
        <begin position="125"/>
        <end position="158"/>
    </location>
</feature>
<evidence type="ECO:0000259" key="3">
    <source>
        <dbReference type="Pfam" id="PF25871"/>
    </source>
</evidence>
<evidence type="ECO:0000313" key="5">
    <source>
        <dbReference type="Proteomes" id="UP001283341"/>
    </source>
</evidence>
<reference evidence="4" key="1">
    <citation type="journal article" date="2023" name="Mol. Phylogenet. Evol.">
        <title>Genome-scale phylogeny and comparative genomics of the fungal order Sordariales.</title>
        <authorList>
            <person name="Hensen N."/>
            <person name="Bonometti L."/>
            <person name="Westerberg I."/>
            <person name="Brannstrom I.O."/>
            <person name="Guillou S."/>
            <person name="Cros-Aarteil S."/>
            <person name="Calhoun S."/>
            <person name="Haridas S."/>
            <person name="Kuo A."/>
            <person name="Mondo S."/>
            <person name="Pangilinan J."/>
            <person name="Riley R."/>
            <person name="LaButti K."/>
            <person name="Andreopoulos B."/>
            <person name="Lipzen A."/>
            <person name="Chen C."/>
            <person name="Yan M."/>
            <person name="Daum C."/>
            <person name="Ng V."/>
            <person name="Clum A."/>
            <person name="Steindorff A."/>
            <person name="Ohm R.A."/>
            <person name="Martin F."/>
            <person name="Silar P."/>
            <person name="Natvig D.O."/>
            <person name="Lalanne C."/>
            <person name="Gautier V."/>
            <person name="Ament-Velasquez S.L."/>
            <person name="Kruys A."/>
            <person name="Hutchinson M.I."/>
            <person name="Powell A.J."/>
            <person name="Barry K."/>
            <person name="Miller A.N."/>
            <person name="Grigoriev I.V."/>
            <person name="Debuchy R."/>
            <person name="Gladieux P."/>
            <person name="Hiltunen Thoren M."/>
            <person name="Johannesson H."/>
        </authorList>
    </citation>
    <scope>NUCLEOTIDE SEQUENCE</scope>
    <source>
        <strain evidence="4">CBS 118394</strain>
    </source>
</reference>
<feature type="domain" description="PEX14-like helix-turn-helix" evidence="3">
    <location>
        <begin position="23"/>
        <end position="90"/>
    </location>
</feature>
<sequence length="235" mass="25276">MNAPNTAIPSETPTSQTTNDANAAFKKFDAYPWGRDRPFLQGLVAMLGPLQPGFDREKALGISLQARIWWYKSRLDVEIDRAAYEAYLAAADPSAHLCPDPSLLIKVGDIQQRMASATAAPALPSWQLQAPKVDPNKKADDGASSHDGKGGGQDAPYPDHFQAIIEAVTTGKPVPGVREIPNIVVRPAGITPVGKMQAPQKPWEKRQGVAASDATTSTSGRELLVDQEFPPVETE</sequence>
<reference evidence="4" key="2">
    <citation type="submission" date="2023-06" db="EMBL/GenBank/DDBJ databases">
        <authorList>
            <consortium name="Lawrence Berkeley National Laboratory"/>
            <person name="Haridas S."/>
            <person name="Hensen N."/>
            <person name="Bonometti L."/>
            <person name="Westerberg I."/>
            <person name="Brannstrom I.O."/>
            <person name="Guillou S."/>
            <person name="Cros-Aarteil S."/>
            <person name="Calhoun S."/>
            <person name="Kuo A."/>
            <person name="Mondo S."/>
            <person name="Pangilinan J."/>
            <person name="Riley R."/>
            <person name="Labutti K."/>
            <person name="Andreopoulos B."/>
            <person name="Lipzen A."/>
            <person name="Chen C."/>
            <person name="Yanf M."/>
            <person name="Daum C."/>
            <person name="Ng V."/>
            <person name="Clum A."/>
            <person name="Steindorff A."/>
            <person name="Ohm R."/>
            <person name="Martin F."/>
            <person name="Silar P."/>
            <person name="Natvig D."/>
            <person name="Lalanne C."/>
            <person name="Gautier V."/>
            <person name="Ament-Velasquez S.L."/>
            <person name="Kruys A."/>
            <person name="Hutchinson M.I."/>
            <person name="Powell A.J."/>
            <person name="Barry K."/>
            <person name="Miller A.N."/>
            <person name="Grigoriev I.V."/>
            <person name="Debuchy R."/>
            <person name="Gladieux P."/>
            <person name="Thoren M.H."/>
            <person name="Johannesson H."/>
        </authorList>
    </citation>
    <scope>NUCLEOTIDE SEQUENCE</scope>
    <source>
        <strain evidence="4">CBS 118394</strain>
    </source>
</reference>
<dbReference type="InterPro" id="IPR040554">
    <property type="entry name" value="KPWE_PEX14_dom"/>
</dbReference>
<feature type="domain" description="Peroxisomal membrane protein PEX14-like KPWE" evidence="2">
    <location>
        <begin position="156"/>
        <end position="205"/>
    </location>
</feature>